<keyword evidence="1" id="KW-0812">Transmembrane</keyword>
<protein>
    <submittedName>
        <fullName evidence="2">Uncharacterized protein</fullName>
    </submittedName>
</protein>
<organism evidence="2 3">
    <name type="scientific">Candidatus Woesebacteria bacterium RBG_16_39_8b</name>
    <dbReference type="NCBI Taxonomy" id="1802482"/>
    <lineage>
        <taxon>Bacteria</taxon>
        <taxon>Candidatus Woeseibacteriota</taxon>
    </lineage>
</organism>
<feature type="transmembrane region" description="Helical" evidence="1">
    <location>
        <begin position="26"/>
        <end position="43"/>
    </location>
</feature>
<gene>
    <name evidence="2" type="ORF">A2V80_03390</name>
</gene>
<keyword evidence="1" id="KW-1133">Transmembrane helix</keyword>
<dbReference type="Proteomes" id="UP000179013">
    <property type="component" value="Unassembled WGS sequence"/>
</dbReference>
<evidence type="ECO:0000256" key="1">
    <source>
        <dbReference type="SAM" id="Phobius"/>
    </source>
</evidence>
<evidence type="ECO:0000313" key="2">
    <source>
        <dbReference type="EMBL" id="OGM13132.1"/>
    </source>
</evidence>
<keyword evidence="1" id="KW-0472">Membrane</keyword>
<dbReference type="EMBL" id="MGFU01000012">
    <property type="protein sequence ID" value="OGM13132.1"/>
    <property type="molecule type" value="Genomic_DNA"/>
</dbReference>
<evidence type="ECO:0000313" key="3">
    <source>
        <dbReference type="Proteomes" id="UP000179013"/>
    </source>
</evidence>
<name>A0A1F7XDM7_9BACT</name>
<sequence>MTKRKKYKFRPKDGQPLADKHKFRPSHLLIFAVAFLIITLIITRKGGSISGINLISTEKKQETAVEEKKRIEISGVKVLDFISKETSSLINQIDQVKSSSYYTLAQTPDYHIFYFPPDELFFISITSYPFDEHRPVAELKLLEILAISRDEACKLNVDITTPAYANPDNAGEVFKLSFCN</sequence>
<dbReference type="AlphaFoldDB" id="A0A1F7XDM7"/>
<comment type="caution">
    <text evidence="2">The sequence shown here is derived from an EMBL/GenBank/DDBJ whole genome shotgun (WGS) entry which is preliminary data.</text>
</comment>
<reference evidence="2 3" key="1">
    <citation type="journal article" date="2016" name="Nat. Commun.">
        <title>Thousands of microbial genomes shed light on interconnected biogeochemical processes in an aquifer system.</title>
        <authorList>
            <person name="Anantharaman K."/>
            <person name="Brown C.T."/>
            <person name="Hug L.A."/>
            <person name="Sharon I."/>
            <person name="Castelle C.J."/>
            <person name="Probst A.J."/>
            <person name="Thomas B.C."/>
            <person name="Singh A."/>
            <person name="Wilkins M.J."/>
            <person name="Karaoz U."/>
            <person name="Brodie E.L."/>
            <person name="Williams K.H."/>
            <person name="Hubbard S.S."/>
            <person name="Banfield J.F."/>
        </authorList>
    </citation>
    <scope>NUCLEOTIDE SEQUENCE [LARGE SCALE GENOMIC DNA]</scope>
</reference>
<proteinExistence type="predicted"/>
<accession>A0A1F7XDM7</accession>